<gene>
    <name evidence="2" type="ORF">SAMN04487947_0048</name>
</gene>
<dbReference type="InterPro" id="IPR021377">
    <property type="entry name" value="DUF3006"/>
</dbReference>
<name>A0A1I6FUW4_9EURY</name>
<reference evidence="3" key="1">
    <citation type="submission" date="2016-10" db="EMBL/GenBank/DDBJ databases">
        <authorList>
            <person name="Varghese N."/>
            <person name="Submissions S."/>
        </authorList>
    </citation>
    <scope>NUCLEOTIDE SEQUENCE [LARGE SCALE GENOMIC DNA]</scope>
    <source>
        <strain evidence="3">CGMCC 1.7736</strain>
    </source>
</reference>
<dbReference type="RefSeq" id="WP_089803748.1">
    <property type="nucleotide sequence ID" value="NZ_FOYT01000001.1"/>
</dbReference>
<feature type="compositionally biased region" description="Basic and acidic residues" evidence="1">
    <location>
        <begin position="61"/>
        <end position="84"/>
    </location>
</feature>
<dbReference type="STRING" id="553469.SAMN04487947_0048"/>
<evidence type="ECO:0000313" key="3">
    <source>
        <dbReference type="Proteomes" id="UP000198531"/>
    </source>
</evidence>
<dbReference type="Proteomes" id="UP000198531">
    <property type="component" value="Unassembled WGS sequence"/>
</dbReference>
<dbReference type="EMBL" id="FOYT01000001">
    <property type="protein sequence ID" value="SFR33714.1"/>
    <property type="molecule type" value="Genomic_DNA"/>
</dbReference>
<feature type="region of interest" description="Disordered" evidence="1">
    <location>
        <begin position="61"/>
        <end position="104"/>
    </location>
</feature>
<evidence type="ECO:0000313" key="2">
    <source>
        <dbReference type="EMBL" id="SFR33714.1"/>
    </source>
</evidence>
<accession>A0A1I6FUW4</accession>
<organism evidence="2 3">
    <name type="scientific">Halogeometricum rufum</name>
    <dbReference type="NCBI Taxonomy" id="553469"/>
    <lineage>
        <taxon>Archaea</taxon>
        <taxon>Methanobacteriati</taxon>
        <taxon>Methanobacteriota</taxon>
        <taxon>Stenosarchaea group</taxon>
        <taxon>Halobacteria</taxon>
        <taxon>Halobacteriales</taxon>
        <taxon>Haloferacaceae</taxon>
        <taxon>Halogeometricum</taxon>
    </lineage>
</organism>
<evidence type="ECO:0000256" key="1">
    <source>
        <dbReference type="SAM" id="MobiDB-lite"/>
    </source>
</evidence>
<dbReference type="AlphaFoldDB" id="A0A1I6FUW4"/>
<evidence type="ECO:0008006" key="4">
    <source>
        <dbReference type="Google" id="ProtNLM"/>
    </source>
</evidence>
<keyword evidence="3" id="KW-1185">Reference proteome</keyword>
<proteinExistence type="predicted"/>
<protein>
    <recommendedName>
        <fullName evidence="4">DUF3006 family protein</fullName>
    </recommendedName>
</protein>
<dbReference type="Pfam" id="PF11213">
    <property type="entry name" value="DUF3006"/>
    <property type="match status" value="1"/>
</dbReference>
<sequence length="104" mass="11525">MSDRTYGAVLDRFEDERAVLLLEADGTTTDELVVPTALLPPEGRHQDARFTVSVRGSDRTEIAYEPAETRRRRESAQRRFDRLSEPLSSDDGGGAGGRDGDEDD</sequence>